<evidence type="ECO:0000313" key="8">
    <source>
        <dbReference type="Proteomes" id="UP001501126"/>
    </source>
</evidence>
<dbReference type="SMART" id="SM00448">
    <property type="entry name" value="REC"/>
    <property type="match status" value="1"/>
</dbReference>
<evidence type="ECO:0000256" key="4">
    <source>
        <dbReference type="ARBA" id="ARBA00023163"/>
    </source>
</evidence>
<accession>A0ABN1MRM0</accession>
<protein>
    <submittedName>
        <fullName evidence="7">Response regulator transcription factor</fullName>
    </submittedName>
</protein>
<dbReference type="InterPro" id="IPR011006">
    <property type="entry name" value="CheY-like_superfamily"/>
</dbReference>
<dbReference type="Gene3D" id="3.40.50.2300">
    <property type="match status" value="1"/>
</dbReference>
<evidence type="ECO:0000259" key="6">
    <source>
        <dbReference type="PROSITE" id="PS50110"/>
    </source>
</evidence>
<feature type="domain" description="Response regulatory" evidence="6">
    <location>
        <begin position="3"/>
        <end position="119"/>
    </location>
</feature>
<reference evidence="7 8" key="1">
    <citation type="journal article" date="2019" name="Int. J. Syst. Evol. Microbiol.">
        <title>The Global Catalogue of Microorganisms (GCM) 10K type strain sequencing project: providing services to taxonomists for standard genome sequencing and annotation.</title>
        <authorList>
            <consortium name="The Broad Institute Genomics Platform"/>
            <consortium name="The Broad Institute Genome Sequencing Center for Infectious Disease"/>
            <person name="Wu L."/>
            <person name="Ma J."/>
        </authorList>
    </citation>
    <scope>NUCLEOTIDE SEQUENCE [LARGE SCALE GENOMIC DNA]</scope>
    <source>
        <strain evidence="7 8">JCM 16083</strain>
    </source>
</reference>
<keyword evidence="2" id="KW-0805">Transcription regulation</keyword>
<gene>
    <name evidence="7" type="ORF">GCM10009118_19340</name>
</gene>
<dbReference type="CDD" id="cd17535">
    <property type="entry name" value="REC_NarL-like"/>
    <property type="match status" value="1"/>
</dbReference>
<dbReference type="EMBL" id="BAAAFH010000011">
    <property type="protein sequence ID" value="GAA0875525.1"/>
    <property type="molecule type" value="Genomic_DNA"/>
</dbReference>
<dbReference type="PANTHER" id="PTHR43214">
    <property type="entry name" value="TWO-COMPONENT RESPONSE REGULATOR"/>
    <property type="match status" value="1"/>
</dbReference>
<keyword evidence="4" id="KW-0804">Transcription</keyword>
<dbReference type="Pfam" id="PF00196">
    <property type="entry name" value="GerE"/>
    <property type="match status" value="1"/>
</dbReference>
<keyword evidence="3" id="KW-0238">DNA-binding</keyword>
<name>A0ABN1MRM0_9FLAO</name>
<dbReference type="PROSITE" id="PS50110">
    <property type="entry name" value="RESPONSE_REGULATORY"/>
    <property type="match status" value="1"/>
</dbReference>
<evidence type="ECO:0000313" key="7">
    <source>
        <dbReference type="EMBL" id="GAA0875525.1"/>
    </source>
</evidence>
<sequence>MIQVALADDHLLFRKSMKMLIDSFEGMSLVLEASNGRELLMNLSQYEVDVVLLDVQMPEMDGKTTCQILRQNHPDIKVLILSQLESRELIIQMMELGAHGFFTKNSEPHLIQHAIKSLDDNGFYFDQQLTNVLKGAVEWDKKNRNSISDPEKVEFSDREQEIMLGVCREKSMLELSEEFEVSPRTIESHKQRMMNKVGARNFIGVIVYAVKNDLIDLNEV</sequence>
<keyword evidence="8" id="KW-1185">Reference proteome</keyword>
<proteinExistence type="predicted"/>
<dbReference type="SUPFAM" id="SSF46894">
    <property type="entry name" value="C-terminal effector domain of the bipartite response regulators"/>
    <property type="match status" value="1"/>
</dbReference>
<dbReference type="InterPro" id="IPR058245">
    <property type="entry name" value="NreC/VraR/RcsB-like_REC"/>
</dbReference>
<dbReference type="InterPro" id="IPR016032">
    <property type="entry name" value="Sig_transdc_resp-reg_C-effctor"/>
</dbReference>
<comment type="caution">
    <text evidence="7">The sequence shown here is derived from an EMBL/GenBank/DDBJ whole genome shotgun (WGS) entry which is preliminary data.</text>
</comment>
<dbReference type="Proteomes" id="UP001501126">
    <property type="component" value="Unassembled WGS sequence"/>
</dbReference>
<evidence type="ECO:0000256" key="2">
    <source>
        <dbReference type="ARBA" id="ARBA00023015"/>
    </source>
</evidence>
<organism evidence="7 8">
    <name type="scientific">Wandonia haliotis</name>
    <dbReference type="NCBI Taxonomy" id="574963"/>
    <lineage>
        <taxon>Bacteria</taxon>
        <taxon>Pseudomonadati</taxon>
        <taxon>Bacteroidota</taxon>
        <taxon>Flavobacteriia</taxon>
        <taxon>Flavobacteriales</taxon>
        <taxon>Crocinitomicaceae</taxon>
        <taxon>Wandonia</taxon>
    </lineage>
</organism>
<dbReference type="InterPro" id="IPR001789">
    <property type="entry name" value="Sig_transdc_resp-reg_receiver"/>
</dbReference>
<dbReference type="SUPFAM" id="SSF52172">
    <property type="entry name" value="CheY-like"/>
    <property type="match status" value="1"/>
</dbReference>
<dbReference type="Pfam" id="PF00072">
    <property type="entry name" value="Response_reg"/>
    <property type="match status" value="1"/>
</dbReference>
<feature type="modified residue" description="4-aspartylphosphate" evidence="5">
    <location>
        <position position="54"/>
    </location>
</feature>
<dbReference type="SMART" id="SM00421">
    <property type="entry name" value="HTH_LUXR"/>
    <property type="match status" value="1"/>
</dbReference>
<keyword evidence="1 5" id="KW-0597">Phosphoprotein</keyword>
<dbReference type="RefSeq" id="WP_343787104.1">
    <property type="nucleotide sequence ID" value="NZ_BAAAFH010000011.1"/>
</dbReference>
<evidence type="ECO:0000256" key="3">
    <source>
        <dbReference type="ARBA" id="ARBA00023125"/>
    </source>
</evidence>
<evidence type="ECO:0000256" key="5">
    <source>
        <dbReference type="PROSITE-ProRule" id="PRU00169"/>
    </source>
</evidence>
<dbReference type="PANTHER" id="PTHR43214:SF41">
    <property type="entry name" value="NITRATE_NITRITE RESPONSE REGULATOR PROTEIN NARP"/>
    <property type="match status" value="1"/>
</dbReference>
<evidence type="ECO:0000256" key="1">
    <source>
        <dbReference type="ARBA" id="ARBA00022553"/>
    </source>
</evidence>
<dbReference type="InterPro" id="IPR000792">
    <property type="entry name" value="Tscrpt_reg_LuxR_C"/>
</dbReference>
<dbReference type="InterPro" id="IPR039420">
    <property type="entry name" value="WalR-like"/>
</dbReference>